<dbReference type="Pfam" id="PF24681">
    <property type="entry name" value="Kelch_KLHDC2_KLHL20_DRC7"/>
    <property type="match status" value="1"/>
</dbReference>
<keyword evidence="4" id="KW-1185">Reference proteome</keyword>
<dbReference type="Proteomes" id="UP000215902">
    <property type="component" value="Unassembled WGS sequence"/>
</dbReference>
<sequence length="346" mass="36274">MRFAFAQELLSDGFDGPADECRRSGHALALAGGRVFAVGGGQFAAISPPMLQFDLAAGRWTLLNAAGDAPDADVAGCVLFADGRASLLAFGGRLGGGRLSDKLFRLDLRQRRWMLAAQVGPDRPAPRSGALACGVGHRLYLMSGDAGGEHGGGIGCSRRSADLWQLDAAQCRWTRLPDPPIEVAESADCLSGVGADCLFAVGGGCCWQFDLFTRRWSRVPVSRPAGWGDDCFIIFDDEETGSHRSRRLLAATAGGGRQLFVLGCDGAVDSLDTCLATAWQPVPPADSAAVAGLPRYLAAACTYTADAADASDSAGSFGLLVQGGLAWPSGRPLADLQLLRFREQIV</sequence>
<organism evidence="3 4">
    <name type="scientific">Macrostomum lignano</name>
    <dbReference type="NCBI Taxonomy" id="282301"/>
    <lineage>
        <taxon>Eukaryota</taxon>
        <taxon>Metazoa</taxon>
        <taxon>Spiralia</taxon>
        <taxon>Lophotrochozoa</taxon>
        <taxon>Platyhelminthes</taxon>
        <taxon>Rhabditophora</taxon>
        <taxon>Macrostomorpha</taxon>
        <taxon>Macrostomida</taxon>
        <taxon>Macrostomidae</taxon>
        <taxon>Macrostomum</taxon>
    </lineage>
</organism>
<proteinExistence type="predicted"/>
<dbReference type="Gene3D" id="2.120.10.80">
    <property type="entry name" value="Kelch-type beta propeller"/>
    <property type="match status" value="1"/>
</dbReference>
<gene>
    <name evidence="3" type="ORF">BOX15_Mlig033276g3</name>
</gene>
<dbReference type="AlphaFoldDB" id="A0A267E0B0"/>
<evidence type="ECO:0000256" key="1">
    <source>
        <dbReference type="ARBA" id="ARBA00022441"/>
    </source>
</evidence>
<comment type="caution">
    <text evidence="3">The sequence shown here is derived from an EMBL/GenBank/DDBJ whole genome shotgun (WGS) entry which is preliminary data.</text>
</comment>
<keyword evidence="2" id="KW-0677">Repeat</keyword>
<dbReference type="PANTHER" id="PTHR46093:SF18">
    <property type="entry name" value="FIBRONECTIN TYPE-III DOMAIN-CONTAINING PROTEIN"/>
    <property type="match status" value="1"/>
</dbReference>
<accession>A0A267E0B0</accession>
<evidence type="ECO:0000256" key="2">
    <source>
        <dbReference type="ARBA" id="ARBA00022737"/>
    </source>
</evidence>
<dbReference type="InterPro" id="IPR015915">
    <property type="entry name" value="Kelch-typ_b-propeller"/>
</dbReference>
<dbReference type="STRING" id="282301.A0A267E0B0"/>
<dbReference type="EMBL" id="NIVC01002829">
    <property type="protein sequence ID" value="PAA54968.1"/>
    <property type="molecule type" value="Genomic_DNA"/>
</dbReference>
<reference evidence="3 4" key="1">
    <citation type="submission" date="2017-06" db="EMBL/GenBank/DDBJ databases">
        <title>A platform for efficient transgenesis in Macrostomum lignano, a flatworm model organism for stem cell research.</title>
        <authorList>
            <person name="Berezikov E."/>
        </authorList>
    </citation>
    <scope>NUCLEOTIDE SEQUENCE [LARGE SCALE GENOMIC DNA]</scope>
    <source>
        <strain evidence="3">DV1</strain>
        <tissue evidence="3">Whole organism</tissue>
    </source>
</reference>
<evidence type="ECO:0000313" key="4">
    <source>
        <dbReference type="Proteomes" id="UP000215902"/>
    </source>
</evidence>
<protein>
    <submittedName>
        <fullName evidence="3">Uncharacterized protein</fullName>
    </submittedName>
</protein>
<dbReference type="PANTHER" id="PTHR46093">
    <property type="entry name" value="ACYL-COA-BINDING DOMAIN-CONTAINING PROTEIN 5"/>
    <property type="match status" value="1"/>
</dbReference>
<keyword evidence="1" id="KW-0880">Kelch repeat</keyword>
<evidence type="ECO:0000313" key="3">
    <source>
        <dbReference type="EMBL" id="PAA54968.1"/>
    </source>
</evidence>
<name>A0A267E0B0_9PLAT</name>
<dbReference type="SUPFAM" id="SSF117281">
    <property type="entry name" value="Kelch motif"/>
    <property type="match status" value="1"/>
</dbReference>